<evidence type="ECO:0000313" key="2">
    <source>
        <dbReference type="EMBL" id="GAA4371276.1"/>
    </source>
</evidence>
<feature type="chain" id="PRO_5045670337" description="DUF4384 domain-containing protein" evidence="1">
    <location>
        <begin position="20"/>
        <end position="471"/>
    </location>
</feature>
<name>A0ABP8ISY8_9BACT</name>
<dbReference type="RefSeq" id="WP_345238578.1">
    <property type="nucleotide sequence ID" value="NZ_BAABGZ010000082.1"/>
</dbReference>
<proteinExistence type="predicted"/>
<evidence type="ECO:0008006" key="4">
    <source>
        <dbReference type="Google" id="ProtNLM"/>
    </source>
</evidence>
<reference evidence="3" key="1">
    <citation type="journal article" date="2019" name="Int. J. Syst. Evol. Microbiol.">
        <title>The Global Catalogue of Microorganisms (GCM) 10K type strain sequencing project: providing services to taxonomists for standard genome sequencing and annotation.</title>
        <authorList>
            <consortium name="The Broad Institute Genomics Platform"/>
            <consortium name="The Broad Institute Genome Sequencing Center for Infectious Disease"/>
            <person name="Wu L."/>
            <person name="Ma J."/>
        </authorList>
    </citation>
    <scope>NUCLEOTIDE SEQUENCE [LARGE SCALE GENOMIC DNA]</scope>
    <source>
        <strain evidence="3">JCM 17923</strain>
    </source>
</reference>
<protein>
    <recommendedName>
        <fullName evidence="4">DUF4384 domain-containing protein</fullName>
    </recommendedName>
</protein>
<evidence type="ECO:0000256" key="1">
    <source>
        <dbReference type="SAM" id="SignalP"/>
    </source>
</evidence>
<keyword evidence="1" id="KW-0732">Signal</keyword>
<accession>A0ABP8ISY8</accession>
<organism evidence="2 3">
    <name type="scientific">Hymenobacter saemangeumensis</name>
    <dbReference type="NCBI Taxonomy" id="1084522"/>
    <lineage>
        <taxon>Bacteria</taxon>
        <taxon>Pseudomonadati</taxon>
        <taxon>Bacteroidota</taxon>
        <taxon>Cytophagia</taxon>
        <taxon>Cytophagales</taxon>
        <taxon>Hymenobacteraceae</taxon>
        <taxon>Hymenobacter</taxon>
    </lineage>
</organism>
<comment type="caution">
    <text evidence="2">The sequence shown here is derived from an EMBL/GenBank/DDBJ whole genome shotgun (WGS) entry which is preliminary data.</text>
</comment>
<evidence type="ECO:0000313" key="3">
    <source>
        <dbReference type="Proteomes" id="UP001501153"/>
    </source>
</evidence>
<dbReference type="EMBL" id="BAABGZ010000082">
    <property type="protein sequence ID" value="GAA4371276.1"/>
    <property type="molecule type" value="Genomic_DNA"/>
</dbReference>
<gene>
    <name evidence="2" type="ORF">GCM10023185_46590</name>
</gene>
<dbReference type="Proteomes" id="UP001501153">
    <property type="component" value="Unassembled WGS sequence"/>
</dbReference>
<feature type="signal peptide" evidence="1">
    <location>
        <begin position="1"/>
        <end position="19"/>
    </location>
</feature>
<sequence>MRGFQLIGLLALLCFAANAQEYYLSLDQQTLSVKNRNVVVERVVDGRKGNPPLGVAFIGMNNKAAAIKFRYGLEPALTSFVQSQLRARPTDKPVVLCLRELQVRETRDLMRGTGEAELVADVYLRLPDGYHFVQQVGAVAEPYRGLDVTDYHAVQLAEVLRLCLEQLGRADWEAAARQPARTLAELPAELPRAEVGSRNRLVPEILNTAPRKGIFYTFEQFLANRPETLAGLRLDTVSRWFSSRLAKEKWYMVARVRPMHLSGGKEVPLGNSVWGFSDGQSLYVQHNKHFYPLVRQGSFFTFVGEAPMDQTYRVLRSEAGNMGAAGMINVAGAVDHTGEPMAYAIDMRTSKIAPYANLKAPSRIDTAYVYVYLPVQASGSRPVKVYLNDQEVSVLQPGSYLELPWPYHSMPMRLCLGGLAIHNPCQYLVPNTAQLNYLKVNPGHPSAPWQWVPASQGEADLDELDKLKKQR</sequence>
<keyword evidence="3" id="KW-1185">Reference proteome</keyword>